<proteinExistence type="predicted"/>
<evidence type="ECO:0000313" key="1">
    <source>
        <dbReference type="EMBL" id="OPX55826.1"/>
    </source>
</evidence>
<evidence type="ECO:0000313" key="2">
    <source>
        <dbReference type="Proteomes" id="UP000191418"/>
    </source>
</evidence>
<comment type="caution">
    <text evidence="1">The sequence shown here is derived from an EMBL/GenBank/DDBJ whole genome shotgun (WGS) entry which is preliminary data.</text>
</comment>
<keyword evidence="2" id="KW-1185">Reference proteome</keyword>
<evidence type="ECO:0008006" key="3">
    <source>
        <dbReference type="Google" id="ProtNLM"/>
    </source>
</evidence>
<dbReference type="AlphaFoldDB" id="A0A1V4T5K1"/>
<reference evidence="1 2" key="1">
    <citation type="submission" date="2017-01" db="EMBL/GenBank/DDBJ databases">
        <title>Genome Sequencing of a Marine Spirillum, Oceanospirillum multiglobuliferum ATCC 33336, from Japan.</title>
        <authorList>
            <person name="Carney J.G."/>
            <person name="Trachtenberg A.M."/>
            <person name="Rheaume B.A."/>
            <person name="Linnane J.D."/>
            <person name="Pitts N.L."/>
            <person name="Mykles D.L."/>
            <person name="Maclea K.S."/>
        </authorList>
    </citation>
    <scope>NUCLEOTIDE SEQUENCE [LARGE SCALE GENOMIC DNA]</scope>
    <source>
        <strain evidence="1 2">ATCC 33336</strain>
    </source>
</reference>
<dbReference type="RefSeq" id="WP_078744622.1">
    <property type="nucleotide sequence ID" value="NZ_MTSM01000006.1"/>
</dbReference>
<sequence>MAYLRAIFWPVPRLSRSLGSLFFSNKALFYLFSGALATITAQAIPEVLNTLLLIKFWVQFMLVKMAANIEQMAGLFNLQ</sequence>
<dbReference type="EMBL" id="MTSM01000006">
    <property type="protein sequence ID" value="OPX55826.1"/>
    <property type="molecule type" value="Genomic_DNA"/>
</dbReference>
<dbReference type="STRING" id="64969.SAMN02745127_02788"/>
<organism evidence="1 2">
    <name type="scientific">Oceanospirillum multiglobuliferum</name>
    <dbReference type="NCBI Taxonomy" id="64969"/>
    <lineage>
        <taxon>Bacteria</taxon>
        <taxon>Pseudomonadati</taxon>
        <taxon>Pseudomonadota</taxon>
        <taxon>Gammaproteobacteria</taxon>
        <taxon>Oceanospirillales</taxon>
        <taxon>Oceanospirillaceae</taxon>
        <taxon>Oceanospirillum</taxon>
    </lineage>
</organism>
<gene>
    <name evidence="1" type="ORF">BTE48_06390</name>
</gene>
<dbReference type="Proteomes" id="UP000191418">
    <property type="component" value="Unassembled WGS sequence"/>
</dbReference>
<protein>
    <recommendedName>
        <fullName evidence="3">ABC transmembrane type-1 domain-containing protein</fullName>
    </recommendedName>
</protein>
<name>A0A1V4T5K1_9GAMM</name>
<accession>A0A1V4T5K1</accession>